<evidence type="ECO:0000256" key="1">
    <source>
        <dbReference type="ARBA" id="ARBA00004651"/>
    </source>
</evidence>
<evidence type="ECO:0000256" key="11">
    <source>
        <dbReference type="SAM" id="Phobius"/>
    </source>
</evidence>
<dbReference type="Pfam" id="PF00005">
    <property type="entry name" value="ABC_tran"/>
    <property type="match status" value="1"/>
</dbReference>
<keyword evidence="5" id="KW-0547">Nucleotide-binding</keyword>
<evidence type="ECO:0000256" key="2">
    <source>
        <dbReference type="ARBA" id="ARBA00006526"/>
    </source>
</evidence>
<dbReference type="Gene3D" id="1.20.1560.10">
    <property type="entry name" value="ABC transporter type 1, transmembrane domain"/>
    <property type="match status" value="1"/>
</dbReference>
<dbReference type="GO" id="GO:0034040">
    <property type="term" value="F:ATPase-coupled lipid transmembrane transporter activity"/>
    <property type="evidence" value="ECO:0007669"/>
    <property type="project" value="TreeGrafter"/>
</dbReference>
<dbReference type="PROSITE" id="PS50929">
    <property type="entry name" value="ABC_TM1F"/>
    <property type="match status" value="1"/>
</dbReference>
<dbReference type="InterPro" id="IPR010128">
    <property type="entry name" value="ATPase_T1SS_PrtD-like"/>
</dbReference>
<evidence type="ECO:0000256" key="10">
    <source>
        <dbReference type="SAM" id="MobiDB-lite"/>
    </source>
</evidence>
<proteinExistence type="inferred from homology"/>
<dbReference type="InterPro" id="IPR027417">
    <property type="entry name" value="P-loop_NTPase"/>
</dbReference>
<keyword evidence="7 11" id="KW-1133">Transmembrane helix</keyword>
<feature type="transmembrane region" description="Helical" evidence="11">
    <location>
        <begin position="25"/>
        <end position="50"/>
    </location>
</feature>
<feature type="transmembrane region" description="Helical" evidence="11">
    <location>
        <begin position="250"/>
        <end position="268"/>
    </location>
</feature>
<dbReference type="EC" id="7.6.2.2" evidence="3"/>
<dbReference type="Gene3D" id="3.40.50.300">
    <property type="entry name" value="P-loop containing nucleotide triphosphate hydrolases"/>
    <property type="match status" value="1"/>
</dbReference>
<comment type="catalytic activity">
    <reaction evidence="9">
        <text>ATP + H2O + xenobioticSide 1 = ADP + phosphate + xenobioticSide 2.</text>
        <dbReference type="EC" id="7.6.2.2"/>
    </reaction>
</comment>
<evidence type="ECO:0000256" key="8">
    <source>
        <dbReference type="ARBA" id="ARBA00023136"/>
    </source>
</evidence>
<evidence type="ECO:0000256" key="7">
    <source>
        <dbReference type="ARBA" id="ARBA00022989"/>
    </source>
</evidence>
<keyword evidence="4 11" id="KW-0812">Transmembrane</keyword>
<feature type="region of interest" description="Disordered" evidence="10">
    <location>
        <begin position="563"/>
        <end position="589"/>
    </location>
</feature>
<dbReference type="GO" id="GO:0005524">
    <property type="term" value="F:ATP binding"/>
    <property type="evidence" value="ECO:0007669"/>
    <property type="project" value="UniProtKB-KW"/>
</dbReference>
<dbReference type="GO" id="GO:0008559">
    <property type="term" value="F:ABC-type xenobiotic transporter activity"/>
    <property type="evidence" value="ECO:0007669"/>
    <property type="project" value="UniProtKB-EC"/>
</dbReference>
<evidence type="ECO:0000256" key="9">
    <source>
        <dbReference type="ARBA" id="ARBA00034018"/>
    </source>
</evidence>
<evidence type="ECO:0000256" key="5">
    <source>
        <dbReference type="ARBA" id="ARBA00022741"/>
    </source>
</evidence>
<gene>
    <name evidence="14" type="ORF">A7K98_05670</name>
    <name evidence="15" type="ORF">A7K99_05670</name>
</gene>
<evidence type="ECO:0000313" key="15">
    <source>
        <dbReference type="EMBL" id="ARV00097.1"/>
    </source>
</evidence>
<dbReference type="InterPro" id="IPR047957">
    <property type="entry name" value="ABC_AprD-like_6TM"/>
</dbReference>
<dbReference type="PROSITE" id="PS00211">
    <property type="entry name" value="ABC_TRANSPORTER_1"/>
    <property type="match status" value="1"/>
</dbReference>
<dbReference type="InterPro" id="IPR003439">
    <property type="entry name" value="ABC_transporter-like_ATP-bd"/>
</dbReference>
<keyword evidence="8 11" id="KW-0472">Membrane</keyword>
<dbReference type="FunFam" id="1.20.1560.10:FF:000109">
    <property type="entry name" value="Alkaline protease secretion ATP-binding protein aprD"/>
    <property type="match status" value="1"/>
</dbReference>
<keyword evidence="16" id="KW-1185">Reference proteome</keyword>
<dbReference type="PANTHER" id="PTHR24221:SF248">
    <property type="entry name" value="ABC TRANSPORTER TRANSMEMBRANE REGION"/>
    <property type="match status" value="1"/>
</dbReference>
<dbReference type="OrthoDB" id="9787557at2"/>
<dbReference type="InterPro" id="IPR017871">
    <property type="entry name" value="ABC_transporter-like_CS"/>
</dbReference>
<dbReference type="GO" id="GO:0016887">
    <property type="term" value="F:ATP hydrolysis activity"/>
    <property type="evidence" value="ECO:0007669"/>
    <property type="project" value="InterPro"/>
</dbReference>
<comment type="similarity">
    <text evidence="2">Belongs to the ABC transporter superfamily. Drug exporter-2 (TC 3.A.1.117) family.</text>
</comment>
<feature type="domain" description="ABC transporter" evidence="12">
    <location>
        <begin position="334"/>
        <end position="569"/>
    </location>
</feature>
<dbReference type="AlphaFoldDB" id="A0A1Y0LEG2"/>
<dbReference type="SUPFAM" id="SSF52540">
    <property type="entry name" value="P-loop containing nucleoside triphosphate hydrolases"/>
    <property type="match status" value="1"/>
</dbReference>
<dbReference type="NCBIfam" id="TIGR01842">
    <property type="entry name" value="type_I_sec_PrtD"/>
    <property type="match status" value="1"/>
</dbReference>
<dbReference type="Proteomes" id="UP000195729">
    <property type="component" value="Chromosome"/>
</dbReference>
<evidence type="ECO:0000259" key="12">
    <source>
        <dbReference type="PROSITE" id="PS50893"/>
    </source>
</evidence>
<feature type="transmembrane region" description="Helical" evidence="11">
    <location>
        <begin position="62"/>
        <end position="82"/>
    </location>
</feature>
<dbReference type="PROSITE" id="PS50893">
    <property type="entry name" value="ABC_TRANSPORTER_2"/>
    <property type="match status" value="1"/>
</dbReference>
<dbReference type="InterPro" id="IPR036640">
    <property type="entry name" value="ABC1_TM_sf"/>
</dbReference>
<comment type="subcellular location">
    <subcellularLocation>
        <location evidence="1">Cell membrane</location>
        <topology evidence="1">Multi-pass membrane protein</topology>
    </subcellularLocation>
</comment>
<dbReference type="InterPro" id="IPR011527">
    <property type="entry name" value="ABC1_TM_dom"/>
</dbReference>
<evidence type="ECO:0000313" key="16">
    <source>
        <dbReference type="Proteomes" id="UP000195729"/>
    </source>
</evidence>
<dbReference type="PANTHER" id="PTHR24221">
    <property type="entry name" value="ATP-BINDING CASSETTE SUB-FAMILY B"/>
    <property type="match status" value="1"/>
</dbReference>
<dbReference type="InterPro" id="IPR039421">
    <property type="entry name" value="Type_1_exporter"/>
</dbReference>
<dbReference type="Pfam" id="PF00664">
    <property type="entry name" value="ABC_membrane"/>
    <property type="match status" value="1"/>
</dbReference>
<dbReference type="EMBL" id="CP015581">
    <property type="protein sequence ID" value="ARV00097.1"/>
    <property type="molecule type" value="Genomic_DNA"/>
</dbReference>
<accession>A0A1Y0LEG2</accession>
<organism evidence="14 17">
    <name type="scientific">Tatumella citrea</name>
    <name type="common">Pantoea citrea</name>
    <dbReference type="NCBI Taxonomy" id="53336"/>
    <lineage>
        <taxon>Bacteria</taxon>
        <taxon>Pseudomonadati</taxon>
        <taxon>Pseudomonadota</taxon>
        <taxon>Gammaproteobacteria</taxon>
        <taxon>Enterobacterales</taxon>
        <taxon>Erwiniaceae</taxon>
        <taxon>Tatumella</taxon>
    </lineage>
</organism>
<dbReference type="GO" id="GO:0030256">
    <property type="term" value="C:type I protein secretion system complex"/>
    <property type="evidence" value="ECO:0007669"/>
    <property type="project" value="InterPro"/>
</dbReference>
<dbReference type="GO" id="GO:0030253">
    <property type="term" value="P:protein secretion by the type I secretion system"/>
    <property type="evidence" value="ECO:0007669"/>
    <property type="project" value="InterPro"/>
</dbReference>
<feature type="transmembrane region" description="Helical" evidence="11">
    <location>
        <begin position="148"/>
        <end position="177"/>
    </location>
</feature>
<dbReference type="SMART" id="SM00382">
    <property type="entry name" value="AAA"/>
    <property type="match status" value="1"/>
</dbReference>
<feature type="domain" description="ABC transmembrane type-1" evidence="13">
    <location>
        <begin position="28"/>
        <end position="303"/>
    </location>
</feature>
<name>A0A1Y0LEG2_TATCI</name>
<dbReference type="CDD" id="cd18586">
    <property type="entry name" value="ABC_6TM_PrtD_like"/>
    <property type="match status" value="1"/>
</dbReference>
<evidence type="ECO:0000256" key="4">
    <source>
        <dbReference type="ARBA" id="ARBA00022692"/>
    </source>
</evidence>
<dbReference type="KEGG" id="tci:A7K98_05670"/>
<dbReference type="InterPro" id="IPR003593">
    <property type="entry name" value="AAA+_ATPase"/>
</dbReference>
<evidence type="ECO:0000259" key="13">
    <source>
        <dbReference type="PROSITE" id="PS50929"/>
    </source>
</evidence>
<dbReference type="EMBL" id="CP015579">
    <property type="protein sequence ID" value="ARU96059.1"/>
    <property type="molecule type" value="Genomic_DNA"/>
</dbReference>
<dbReference type="RefSeq" id="WP_087490381.1">
    <property type="nucleotide sequence ID" value="NZ_CP015579.1"/>
</dbReference>
<dbReference type="SUPFAM" id="SSF90123">
    <property type="entry name" value="ABC transporter transmembrane region"/>
    <property type="match status" value="1"/>
</dbReference>
<evidence type="ECO:0000313" key="14">
    <source>
        <dbReference type="EMBL" id="ARU96059.1"/>
    </source>
</evidence>
<dbReference type="GO" id="GO:0005886">
    <property type="term" value="C:plasma membrane"/>
    <property type="evidence" value="ECO:0007669"/>
    <property type="project" value="UniProtKB-SubCell"/>
</dbReference>
<evidence type="ECO:0000256" key="6">
    <source>
        <dbReference type="ARBA" id="ARBA00022840"/>
    </source>
</evidence>
<keyword evidence="6" id="KW-0067">ATP-binding</keyword>
<reference evidence="16 17" key="1">
    <citation type="submission" date="2016-05" db="EMBL/GenBank/DDBJ databases">
        <title>Complete genome sequence of two 2,5-diketo-D-glunonic acid producing strain Tatumella citrea.</title>
        <authorList>
            <person name="Duan C."/>
            <person name="Yang J."/>
            <person name="Yang S."/>
        </authorList>
    </citation>
    <scope>NUCLEOTIDE SEQUENCE [LARGE SCALE GENOMIC DNA]</scope>
    <source>
        <strain evidence="15 16">ATCC 39140</strain>
        <strain evidence="14 17">DSM 13699</strain>
    </source>
</reference>
<protein>
    <recommendedName>
        <fullName evidence="3">ABC-type xenobiotic transporter</fullName>
        <ecNumber evidence="3">7.6.2.2</ecNumber>
    </recommendedName>
</protein>
<dbReference type="Proteomes" id="UP000195814">
    <property type="component" value="Chromosome"/>
</dbReference>
<sequence length="589" mass="64576">MRKSASEFSGRNELTAAVLSCKKELWSIVFFSVIINLLMLAPSVYMLQVYDRVLSSGNKMTLIMLTVMVIWLFFSIGVVEWIRNVLLIRLGAYLDTKINKRIFFSAFEGFLRQNTTHSSQALNDLTLLRQFASGNALFAFFDAPWFPVYLLIIFWLHPWLGIMALAGAIILILLAWLNQRLTHEAMNQAGSISASATLQANTCLRQADTITAMGMQEAMYRKWLIQHEAFLQQQNLVSEKGAAISAITRFVRLVLQSGVLGLGALLVLNGEITPGMMIAGSILTGRVLAPVDQLIAVWKGWTQALQAWQRLSALLEQFPAGRQAMPLPSPSGNLRVDNLSAKLPGLAQYPLRDISFELQPGDVMMVMGPSGGGKSTLARLLVGAVEPFMGSVRLDGADIHQYDPLTLGPCLGYLPQDIQLFEGTVAENIARFSDPDEEKIVTAARNAGIHRMILQLPAGYDTLLGPTGIILSGGQKQRLGLARALYHSPRMIVLDEPDASLDDEGKQALIAAIRAQQVAGSTQIIITHTRLLLPCSNKILILTHGQMSYSGSTQQFMQSIRAAEQPAPAVKNRPTPDNMTKSTRPPGVN</sequence>
<evidence type="ECO:0000313" key="17">
    <source>
        <dbReference type="Proteomes" id="UP000195814"/>
    </source>
</evidence>
<evidence type="ECO:0000256" key="3">
    <source>
        <dbReference type="ARBA" id="ARBA00012191"/>
    </source>
</evidence>